<organism evidence="1 2">
    <name type="scientific">Pseudocercospora fuligena</name>
    <dbReference type="NCBI Taxonomy" id="685502"/>
    <lineage>
        <taxon>Eukaryota</taxon>
        <taxon>Fungi</taxon>
        <taxon>Dikarya</taxon>
        <taxon>Ascomycota</taxon>
        <taxon>Pezizomycotina</taxon>
        <taxon>Dothideomycetes</taxon>
        <taxon>Dothideomycetidae</taxon>
        <taxon>Mycosphaerellales</taxon>
        <taxon>Mycosphaerellaceae</taxon>
        <taxon>Pseudocercospora</taxon>
    </lineage>
</organism>
<evidence type="ECO:0000313" key="1">
    <source>
        <dbReference type="EMBL" id="KAF7191840.1"/>
    </source>
</evidence>
<gene>
    <name evidence="1" type="ORF">HII31_06885</name>
</gene>
<dbReference type="EMBL" id="JABCIY010000155">
    <property type="protein sequence ID" value="KAF7191840.1"/>
    <property type="molecule type" value="Genomic_DNA"/>
</dbReference>
<accession>A0A8H6VM81</accession>
<comment type="caution">
    <text evidence="1">The sequence shown here is derived from an EMBL/GenBank/DDBJ whole genome shotgun (WGS) entry which is preliminary data.</text>
</comment>
<evidence type="ECO:0000313" key="2">
    <source>
        <dbReference type="Proteomes" id="UP000660729"/>
    </source>
</evidence>
<name>A0A8H6VM81_9PEZI</name>
<dbReference type="Proteomes" id="UP000660729">
    <property type="component" value="Unassembled WGS sequence"/>
</dbReference>
<reference evidence="1" key="1">
    <citation type="submission" date="2020-04" db="EMBL/GenBank/DDBJ databases">
        <title>Draft genome resource of the tomato pathogen Pseudocercospora fuligena.</title>
        <authorList>
            <person name="Zaccaron A."/>
        </authorList>
    </citation>
    <scope>NUCLEOTIDE SEQUENCE</scope>
    <source>
        <strain evidence="1">PF001</strain>
    </source>
</reference>
<sequence length="191" mass="21991">MLPVEKQLERAGEILQESFYSFRELVFDKTILKKILPPTKVLGPMVLYVHCKGSRRLDEDFVVSSTKFLPENTFDKNKVLSWGANVEALGFFWILMNKLLAGIDVGFIEKDWPIKDEKYKVNCIYTDRPTGNNMPRLKHEVTIVSVGPDEEYVFDLTAAQFGHLRPVTPLGEYEKKFPPLSFGAYKQFGHR</sequence>
<dbReference type="OrthoDB" id="3649057at2759"/>
<keyword evidence="2" id="KW-1185">Reference proteome</keyword>
<dbReference type="AlphaFoldDB" id="A0A8H6VM81"/>
<proteinExistence type="predicted"/>
<protein>
    <submittedName>
        <fullName evidence="1">Uncharacterized protein</fullName>
    </submittedName>
</protein>